<evidence type="ECO:0000313" key="3">
    <source>
        <dbReference type="EMBL" id="TNJ56719.1"/>
    </source>
</evidence>
<sequence>MSANEERALFAKMDLIDEREAIGRLKDIGPSDVQPTAQDRITLAAIRARTFARLGLGETGPGESVRQREAEQTENVLQDATVGRQDQPQAAARPAPSERPRSFRGRRALGVAIAAVLLAVALTSAYSASSSEVRAQVRKWLQFIPGFAAVETSEGNAARYILAEPVVQPWQEGSIELRGVSIGEPYSSISIAGSAGPDAKAVTLKNADGQTYVFKYATITRAGEWLGHYYYQGTVRATEEMEVSFDNGAAAMKFRLQPAAGADRIEDLGETSDGGGFPITAVVASAEGAKRRVTLLPQPPAGIRITSYGMADYEAMEKPVLTDGSGKRIDMLRDSTFPNPNEFSFMPDSAGADSYRLALSAVTAVKHADKPVKLSFPVPEEGSLTLNKRIDLLGYPVDIVRVERPSDRPDLVRIYWDMHYDVSAPHSPLLFFPDLGYEGKSGGASAKSDEATGAMLYMELETTPGEKEHVLYVSDLTLLIRGPWTFDLPLPEASGKP</sequence>
<accession>A0A5C4SXX9</accession>
<protein>
    <submittedName>
        <fullName evidence="3">Uncharacterized protein</fullName>
    </submittedName>
</protein>
<dbReference type="AlphaFoldDB" id="A0A5C4SXX9"/>
<dbReference type="EMBL" id="VDCQ01000106">
    <property type="protein sequence ID" value="TNJ56719.1"/>
    <property type="molecule type" value="Genomic_DNA"/>
</dbReference>
<dbReference type="OrthoDB" id="2595490at2"/>
<evidence type="ECO:0000256" key="2">
    <source>
        <dbReference type="SAM" id="Phobius"/>
    </source>
</evidence>
<gene>
    <name evidence="3" type="ORF">FE784_38865</name>
</gene>
<feature type="transmembrane region" description="Helical" evidence="2">
    <location>
        <begin position="108"/>
        <end position="128"/>
    </location>
</feature>
<keyword evidence="2" id="KW-0812">Transmembrane</keyword>
<comment type="caution">
    <text evidence="3">The sequence shown here is derived from an EMBL/GenBank/DDBJ whole genome shotgun (WGS) entry which is preliminary data.</text>
</comment>
<keyword evidence="4" id="KW-1185">Reference proteome</keyword>
<evidence type="ECO:0000256" key="1">
    <source>
        <dbReference type="SAM" id="MobiDB-lite"/>
    </source>
</evidence>
<keyword evidence="2" id="KW-0472">Membrane</keyword>
<reference evidence="3 4" key="1">
    <citation type="submission" date="2019-05" db="EMBL/GenBank/DDBJ databases">
        <title>We sequenced the genome of Paenibacillus hemerocallicola KCTC 33185 for further insight into its adaptation and study the phylogeny of Paenibacillus.</title>
        <authorList>
            <person name="Narsing Rao M.P."/>
        </authorList>
    </citation>
    <scope>NUCLEOTIDE SEQUENCE [LARGE SCALE GENOMIC DNA]</scope>
    <source>
        <strain evidence="3 4">KCTC 33185</strain>
    </source>
</reference>
<feature type="region of interest" description="Disordered" evidence="1">
    <location>
        <begin position="81"/>
        <end position="102"/>
    </location>
</feature>
<organism evidence="3 4">
    <name type="scientific">Paenibacillus hemerocallicola</name>
    <dbReference type="NCBI Taxonomy" id="1172614"/>
    <lineage>
        <taxon>Bacteria</taxon>
        <taxon>Bacillati</taxon>
        <taxon>Bacillota</taxon>
        <taxon>Bacilli</taxon>
        <taxon>Bacillales</taxon>
        <taxon>Paenibacillaceae</taxon>
        <taxon>Paenibacillus</taxon>
    </lineage>
</organism>
<name>A0A5C4SXX9_9BACL</name>
<feature type="compositionally biased region" description="Low complexity" evidence="1">
    <location>
        <begin position="84"/>
        <end position="95"/>
    </location>
</feature>
<dbReference type="Proteomes" id="UP000307943">
    <property type="component" value="Unassembled WGS sequence"/>
</dbReference>
<dbReference type="RefSeq" id="WP_139607674.1">
    <property type="nucleotide sequence ID" value="NZ_VDCQ01000106.1"/>
</dbReference>
<proteinExistence type="predicted"/>
<evidence type="ECO:0000313" key="4">
    <source>
        <dbReference type="Proteomes" id="UP000307943"/>
    </source>
</evidence>
<keyword evidence="2" id="KW-1133">Transmembrane helix</keyword>